<dbReference type="Gene3D" id="1.20.1280.50">
    <property type="match status" value="1"/>
</dbReference>
<evidence type="ECO:0000256" key="1">
    <source>
        <dbReference type="SAM" id="MobiDB-lite"/>
    </source>
</evidence>
<evidence type="ECO:0000313" key="2">
    <source>
        <dbReference type="EMBL" id="CAE0366665.1"/>
    </source>
</evidence>
<proteinExistence type="predicted"/>
<dbReference type="SUPFAM" id="SSF81383">
    <property type="entry name" value="F-box domain"/>
    <property type="match status" value="1"/>
</dbReference>
<protein>
    <recommendedName>
        <fullName evidence="3">F-box domain-containing protein</fullName>
    </recommendedName>
</protein>
<dbReference type="EMBL" id="HBIJ01010822">
    <property type="protein sequence ID" value="CAE0366665.1"/>
    <property type="molecule type" value="Transcribed_RNA"/>
</dbReference>
<evidence type="ECO:0008006" key="3">
    <source>
        <dbReference type="Google" id="ProtNLM"/>
    </source>
</evidence>
<dbReference type="AlphaFoldDB" id="A0A7S3JY19"/>
<accession>A0A7S3JY19</accession>
<name>A0A7S3JY19_9STRA</name>
<reference evidence="2" key="1">
    <citation type="submission" date="2021-01" db="EMBL/GenBank/DDBJ databases">
        <authorList>
            <person name="Corre E."/>
            <person name="Pelletier E."/>
            <person name="Niang G."/>
            <person name="Scheremetjew M."/>
            <person name="Finn R."/>
            <person name="Kale V."/>
            <person name="Holt S."/>
            <person name="Cochrane G."/>
            <person name="Meng A."/>
            <person name="Brown T."/>
            <person name="Cohen L."/>
        </authorList>
    </citation>
    <scope>NUCLEOTIDE SEQUENCE</scope>
    <source>
        <strain evidence="2">CCMP1510</strain>
    </source>
</reference>
<feature type="region of interest" description="Disordered" evidence="1">
    <location>
        <begin position="318"/>
        <end position="341"/>
    </location>
</feature>
<gene>
    <name evidence="2" type="ORF">ALAG00032_LOCUS7413</name>
</gene>
<sequence>MLFGFVLETLRQLLLVSKEVIMLMIDLCWEAITRLMIDSSRQSNEEEKEKEFSRFNYLPEGLVIQIISYLDLKTLTHSTECSYNIFRICRGNDWLWRRGLAEIWKNKWNPNFGLRKWWLATAQVRELPPFSTVLRRRRFLVPTPSVGTENCGLRCERQLGWYASCRASIIDSKRSEPYDAEFTSLGAWFIKFRSLGPHDNNIVQHPVAFHADGCYEDGIFFIRDAARCDWVLSADTMLISTGGSHQCERTENWGWRVANRFVILTPYAPNLPLRIERCTVVGLKDRPDLNGRACVVEAFDSRSKRYHVFFPNFLTASSSSEDDDQDEDINHDNHTINQNNANGNAQEWQSQHNLIHEGSFNHNRSSLSMAPPRLRAPIPFSNEQSTDEASSAHDFAVIDYGPGFRLALRPMNVRLPPGTRVDILRSSSLCSTTTGTLLSPVDADDQAPLLEGRILHASIGGASEYHTLQYTVRVFLRDPSPSSTKSHDESVRVDNIGTLKGEAVSSSSITTTDGAATCGRLAFFLNSIIPRPVDFLFAADEVVAARS</sequence>
<dbReference type="InterPro" id="IPR036047">
    <property type="entry name" value="F-box-like_dom_sf"/>
</dbReference>
<organism evidence="2">
    <name type="scientific">Aureoumbra lagunensis</name>
    <dbReference type="NCBI Taxonomy" id="44058"/>
    <lineage>
        <taxon>Eukaryota</taxon>
        <taxon>Sar</taxon>
        <taxon>Stramenopiles</taxon>
        <taxon>Ochrophyta</taxon>
        <taxon>Pelagophyceae</taxon>
        <taxon>Pelagomonadales</taxon>
        <taxon>Aureoumbra</taxon>
    </lineage>
</organism>